<accession>A0A6A5BYF5</accession>
<feature type="disulfide bond" evidence="2">
    <location>
        <begin position="982"/>
        <end position="991"/>
    </location>
</feature>
<dbReference type="InterPro" id="IPR000742">
    <property type="entry name" value="EGF"/>
</dbReference>
<dbReference type="AlphaFoldDB" id="A0A6A5BYF5"/>
<dbReference type="VEuPathDB" id="AmoebaDB:FDP41_002890"/>
<evidence type="ECO:0000256" key="1">
    <source>
        <dbReference type="ARBA" id="ARBA00023157"/>
    </source>
</evidence>
<dbReference type="Gene3D" id="2.130.10.30">
    <property type="entry name" value="Regulator of chromosome condensation 1/beta-lactamase-inhibitor protein II"/>
    <property type="match status" value="3"/>
</dbReference>
<sequence length="1027" mass="112015">MTAFSLPPTTRPSFHRRLLSFPSFTTSLLLLWFILFTLQVSAQSILNNTLWYPTNQILTWGNNEFNRCGYPYISSSNTPIRNLRFEHLAFNNTYSYNPVNNHFGQSSSLDVHASPITVADGFSFKMVLVHYLNSSGGFVNETIFGCGDNGNNQLGYYYKPPYAVSPMSPIYTFSNDALLSINPLRNEKVIQLTCWFTCMALTQDGKIFIHLLYLRAWTLFSGLPLTMTNPETFSEIPVKVIQVEQAGHFGDETYFALTSEGFVYSWGGNNTGIRGHTFTTETVTTPAWIPSLRNISKIVAGSNDFENTHIALAINSTGHVFIWGSNEYGGLGLGISDVSQTSFVNIPQFIPFDYDVTGPFVGADIMESHVVAWTKKGQVFTWGKDDNFETTGTGVGNQNSPFNLTQSLYDVATLSISSPQVQDCSAATGATGCLISGKVFTFGASPVTGTIQQQISLVPNLDSADVIYFKLLREGGIAILSNQQVFTWGDNTRGKNCFDDYLQIQYAQPITQNPPTPFRPFLNSSEPELGQFSKVIVRSGEDCNLVVVMKPNSTKSSLHLWGVCSSNLNLGMVPPVKSPSANLYDSLLTSETIVDVSYLKTHALVLTDQGNVIGFGASSAFQFGSNPTEATRVDLLLDTPDWKVKRVSAGVDFSLLLLSNGTLVGSGDNNMGNLASTIKSVTTFTVLNTTILGMDSIMDIAACNGVSFIVSSSGKVFGAGSNTGLRLTNATTEDPIPYFVQLQGGIIDSKRIIKVVCYDYAVLLSDDGVAMVYMGGTSQVLNLTDPTDSVIDISTYRNEDQRGSKYNFDIHLMTRKGNVYGMGMNEFFEVSPTLENDISDTPTLTFSKSQQNGAIPYAIATGLRHGLAVVGTEWTCFSKNATDDTVCNSAGFCVAPDTCRCKHHAITGEDCRIFKCFGILRNESNVCSGVGNCTFLDTCQCPEGFIGSNCSVALPVCFGILSTKSNVCNGRGTCVATNTCECNDGYFGAQCEKQSCYSFSKFEKDLAATRRFSSMKINLCQKILNYL</sequence>
<dbReference type="PROSITE" id="PS01186">
    <property type="entry name" value="EGF_2"/>
    <property type="match status" value="2"/>
</dbReference>
<dbReference type="InterPro" id="IPR009091">
    <property type="entry name" value="RCC1/BLIP-II"/>
</dbReference>
<protein>
    <recommendedName>
        <fullName evidence="4">EGF-like domain-containing protein</fullName>
    </recommendedName>
</protein>
<feature type="repeat" description="RCC1" evidence="3">
    <location>
        <begin position="610"/>
        <end position="660"/>
    </location>
</feature>
<dbReference type="Pfam" id="PF13540">
    <property type="entry name" value="RCC1_2"/>
    <property type="match status" value="1"/>
</dbReference>
<evidence type="ECO:0000313" key="5">
    <source>
        <dbReference type="EMBL" id="KAF0978375.1"/>
    </source>
</evidence>
<dbReference type="PROSITE" id="PS50026">
    <property type="entry name" value="EGF_3"/>
    <property type="match status" value="1"/>
</dbReference>
<evidence type="ECO:0000256" key="2">
    <source>
        <dbReference type="PROSITE-ProRule" id="PRU00076"/>
    </source>
</evidence>
<evidence type="ECO:0000259" key="4">
    <source>
        <dbReference type="PROSITE" id="PS50026"/>
    </source>
</evidence>
<dbReference type="OrthoDB" id="10045365at2759"/>
<dbReference type="InterPro" id="IPR051553">
    <property type="entry name" value="Ran_GTPase-activating"/>
</dbReference>
<gene>
    <name evidence="5" type="ORF">FDP41_002890</name>
</gene>
<comment type="caution">
    <text evidence="2">Lacks conserved residue(s) required for the propagation of feature annotation.</text>
</comment>
<organism evidence="5 6">
    <name type="scientific">Naegleria fowleri</name>
    <name type="common">Brain eating amoeba</name>
    <dbReference type="NCBI Taxonomy" id="5763"/>
    <lineage>
        <taxon>Eukaryota</taxon>
        <taxon>Discoba</taxon>
        <taxon>Heterolobosea</taxon>
        <taxon>Tetramitia</taxon>
        <taxon>Eutetramitia</taxon>
        <taxon>Vahlkampfiidae</taxon>
        <taxon>Naegleria</taxon>
    </lineage>
</organism>
<name>A0A6A5BYF5_NAEFO</name>
<dbReference type="Proteomes" id="UP000444721">
    <property type="component" value="Unassembled WGS sequence"/>
</dbReference>
<dbReference type="PROSITE" id="PS50012">
    <property type="entry name" value="RCC1_3"/>
    <property type="match status" value="2"/>
</dbReference>
<dbReference type="InterPro" id="IPR000408">
    <property type="entry name" value="Reg_chr_condens"/>
</dbReference>
<dbReference type="VEuPathDB" id="AmoebaDB:NF0114280"/>
<dbReference type="EMBL" id="VFQX01000030">
    <property type="protein sequence ID" value="KAF0978375.1"/>
    <property type="molecule type" value="Genomic_DNA"/>
</dbReference>
<reference evidence="5 6" key="1">
    <citation type="journal article" date="2019" name="Sci. Rep.">
        <title>Nanopore sequencing improves the draft genome of the human pathogenic amoeba Naegleria fowleri.</title>
        <authorList>
            <person name="Liechti N."/>
            <person name="Schurch N."/>
            <person name="Bruggmann R."/>
            <person name="Wittwer M."/>
        </authorList>
    </citation>
    <scope>NUCLEOTIDE SEQUENCE [LARGE SCALE GENOMIC DNA]</scope>
    <source>
        <strain evidence="5 6">ATCC 30894</strain>
    </source>
</reference>
<dbReference type="Pfam" id="PF07974">
    <property type="entry name" value="EGF_2"/>
    <property type="match status" value="1"/>
</dbReference>
<comment type="caution">
    <text evidence="5">The sequence shown here is derived from an EMBL/GenBank/DDBJ whole genome shotgun (WGS) entry which is preliminary data.</text>
</comment>
<feature type="domain" description="EGF-like" evidence="4">
    <location>
        <begin position="959"/>
        <end position="992"/>
    </location>
</feature>
<keyword evidence="6" id="KW-1185">Reference proteome</keyword>
<dbReference type="SMART" id="SM00181">
    <property type="entry name" value="EGF"/>
    <property type="match status" value="2"/>
</dbReference>
<keyword evidence="1 2" id="KW-1015">Disulfide bond</keyword>
<dbReference type="PROSITE" id="PS00022">
    <property type="entry name" value="EGF_1"/>
    <property type="match status" value="2"/>
</dbReference>
<evidence type="ECO:0000313" key="6">
    <source>
        <dbReference type="Proteomes" id="UP000444721"/>
    </source>
</evidence>
<dbReference type="GeneID" id="68110108"/>
<dbReference type="Gene3D" id="2.10.25.10">
    <property type="entry name" value="Laminin"/>
    <property type="match status" value="2"/>
</dbReference>
<evidence type="ECO:0000256" key="3">
    <source>
        <dbReference type="PROSITE-ProRule" id="PRU00235"/>
    </source>
</evidence>
<proteinExistence type="predicted"/>
<dbReference type="SUPFAM" id="SSF50985">
    <property type="entry name" value="RCC1/BLIP-II"/>
    <property type="match status" value="3"/>
</dbReference>
<dbReference type="PANTHER" id="PTHR45982">
    <property type="entry name" value="REGULATOR OF CHROMOSOME CONDENSATION"/>
    <property type="match status" value="1"/>
</dbReference>
<feature type="repeat" description="RCC1" evidence="3">
    <location>
        <begin position="318"/>
        <end position="376"/>
    </location>
</feature>
<dbReference type="InterPro" id="IPR013111">
    <property type="entry name" value="EGF_extracell"/>
</dbReference>
<dbReference type="RefSeq" id="XP_044563088.1">
    <property type="nucleotide sequence ID" value="XM_044706134.1"/>
</dbReference>
<dbReference type="PANTHER" id="PTHR45982:SF1">
    <property type="entry name" value="REGULATOR OF CHROMOSOME CONDENSATION"/>
    <property type="match status" value="1"/>
</dbReference>
<dbReference type="OMA" id="DFENTHI"/>
<dbReference type="Pfam" id="PF00415">
    <property type="entry name" value="RCC1"/>
    <property type="match status" value="1"/>
</dbReference>
<keyword evidence="2" id="KW-0245">EGF-like domain</keyword>
<dbReference type="VEuPathDB" id="AmoebaDB:NfTy_055800"/>